<dbReference type="Pfam" id="PF00571">
    <property type="entry name" value="CBS"/>
    <property type="match status" value="2"/>
</dbReference>
<dbReference type="SMART" id="SM00116">
    <property type="entry name" value="CBS"/>
    <property type="match status" value="2"/>
</dbReference>
<evidence type="ECO:0000313" key="5">
    <source>
        <dbReference type="Proteomes" id="UP000824093"/>
    </source>
</evidence>
<feature type="domain" description="CBS" evidence="3">
    <location>
        <begin position="73"/>
        <end position="129"/>
    </location>
</feature>
<dbReference type="PANTHER" id="PTHR43080:SF2">
    <property type="entry name" value="CBS DOMAIN-CONTAINING PROTEIN"/>
    <property type="match status" value="1"/>
</dbReference>
<organism evidence="4 5">
    <name type="scientific">Candidatus Merdicola faecigallinarum</name>
    <dbReference type="NCBI Taxonomy" id="2840862"/>
    <lineage>
        <taxon>Bacteria</taxon>
        <taxon>Bacillati</taxon>
        <taxon>Bacillota</taxon>
        <taxon>Clostridia</taxon>
        <taxon>Candidatus Merdicola</taxon>
    </lineage>
</organism>
<dbReference type="PROSITE" id="PS51371">
    <property type="entry name" value="CBS"/>
    <property type="match status" value="2"/>
</dbReference>
<dbReference type="CDD" id="cd04622">
    <property type="entry name" value="CBS_pair_HRP1_like"/>
    <property type="match status" value="1"/>
</dbReference>
<gene>
    <name evidence="4" type="ORF">IAB70_06550</name>
</gene>
<evidence type="ECO:0000259" key="3">
    <source>
        <dbReference type="PROSITE" id="PS51371"/>
    </source>
</evidence>
<evidence type="ECO:0000313" key="4">
    <source>
        <dbReference type="EMBL" id="HIU52252.1"/>
    </source>
</evidence>
<feature type="domain" description="CBS" evidence="3">
    <location>
        <begin position="7"/>
        <end position="65"/>
    </location>
</feature>
<dbReference type="Gene3D" id="3.10.580.10">
    <property type="entry name" value="CBS-domain"/>
    <property type="match status" value="1"/>
</dbReference>
<proteinExistence type="predicted"/>
<dbReference type="SUPFAM" id="SSF54631">
    <property type="entry name" value="CBS-domain pair"/>
    <property type="match status" value="1"/>
</dbReference>
<name>A0A9D1SA78_9FIRM</name>
<dbReference type="InterPro" id="IPR051257">
    <property type="entry name" value="Diverse_CBS-Domain"/>
</dbReference>
<keyword evidence="1 2" id="KW-0129">CBS domain</keyword>
<dbReference type="InterPro" id="IPR046342">
    <property type="entry name" value="CBS_dom_sf"/>
</dbReference>
<dbReference type="AlphaFoldDB" id="A0A9D1SA78"/>
<sequence length="145" mass="15980">MKVKDCMCQDVCSCTPETTIENCAKIMSEKHVGCVPVCNTNQEIVGLVTDRDLILRCIACDKDAKQTPVSDVMTTNICSCTPNDEIEDAENKMAKLQIRRIPVIDNKKVIGIITVGDLTKNNKVSNQSVCNTLESICKTDRNNAQ</sequence>
<comment type="caution">
    <text evidence="4">The sequence shown here is derived from an EMBL/GenBank/DDBJ whole genome shotgun (WGS) entry which is preliminary data.</text>
</comment>
<dbReference type="EMBL" id="DVNH01000049">
    <property type="protein sequence ID" value="HIU52252.1"/>
    <property type="molecule type" value="Genomic_DNA"/>
</dbReference>
<protein>
    <submittedName>
        <fullName evidence="4">CBS domain-containing protein</fullName>
    </submittedName>
</protein>
<evidence type="ECO:0000256" key="1">
    <source>
        <dbReference type="ARBA" id="ARBA00023122"/>
    </source>
</evidence>
<evidence type="ECO:0000256" key="2">
    <source>
        <dbReference type="PROSITE-ProRule" id="PRU00703"/>
    </source>
</evidence>
<reference evidence="4" key="2">
    <citation type="journal article" date="2021" name="PeerJ">
        <title>Extensive microbial diversity within the chicken gut microbiome revealed by metagenomics and culture.</title>
        <authorList>
            <person name="Gilroy R."/>
            <person name="Ravi A."/>
            <person name="Getino M."/>
            <person name="Pursley I."/>
            <person name="Horton D.L."/>
            <person name="Alikhan N.F."/>
            <person name="Baker D."/>
            <person name="Gharbi K."/>
            <person name="Hall N."/>
            <person name="Watson M."/>
            <person name="Adriaenssens E.M."/>
            <person name="Foster-Nyarko E."/>
            <person name="Jarju S."/>
            <person name="Secka A."/>
            <person name="Antonio M."/>
            <person name="Oren A."/>
            <person name="Chaudhuri R.R."/>
            <person name="La Ragione R."/>
            <person name="Hildebrand F."/>
            <person name="Pallen M.J."/>
        </authorList>
    </citation>
    <scope>NUCLEOTIDE SEQUENCE</scope>
    <source>
        <strain evidence="4">CHK195-15760</strain>
    </source>
</reference>
<dbReference type="Proteomes" id="UP000824093">
    <property type="component" value="Unassembled WGS sequence"/>
</dbReference>
<accession>A0A9D1SA78</accession>
<dbReference type="PANTHER" id="PTHR43080">
    <property type="entry name" value="CBS DOMAIN-CONTAINING PROTEIN CBSX3, MITOCHONDRIAL"/>
    <property type="match status" value="1"/>
</dbReference>
<reference evidence="4" key="1">
    <citation type="submission" date="2020-10" db="EMBL/GenBank/DDBJ databases">
        <authorList>
            <person name="Gilroy R."/>
        </authorList>
    </citation>
    <scope>NUCLEOTIDE SEQUENCE</scope>
    <source>
        <strain evidence="4">CHK195-15760</strain>
    </source>
</reference>
<dbReference type="InterPro" id="IPR000644">
    <property type="entry name" value="CBS_dom"/>
</dbReference>